<sequence length="101" mass="11218">MIMLRRWVLTGCGFSPGVASLLALRSFLISAMGFLVSPRWNLLRARAVKRVTRSSVDMSSSASRSTPRKLNFLNVRFFFAAAPIWAGFTRTSSDSISACKR</sequence>
<evidence type="ECO:0000313" key="2">
    <source>
        <dbReference type="Proteomes" id="UP001154282"/>
    </source>
</evidence>
<protein>
    <recommendedName>
        <fullName evidence="3">Secreted protein</fullName>
    </recommendedName>
</protein>
<dbReference type="EMBL" id="CAMGYJ010000011">
    <property type="protein sequence ID" value="CAI0625475.1"/>
    <property type="molecule type" value="Genomic_DNA"/>
</dbReference>
<name>A0AAV0RY54_9ROSI</name>
<evidence type="ECO:0008006" key="3">
    <source>
        <dbReference type="Google" id="ProtNLM"/>
    </source>
</evidence>
<dbReference type="AlphaFoldDB" id="A0AAV0RY54"/>
<comment type="caution">
    <text evidence="1">The sequence shown here is derived from an EMBL/GenBank/DDBJ whole genome shotgun (WGS) entry which is preliminary data.</text>
</comment>
<organism evidence="1 2">
    <name type="scientific">Linum tenue</name>
    <dbReference type="NCBI Taxonomy" id="586396"/>
    <lineage>
        <taxon>Eukaryota</taxon>
        <taxon>Viridiplantae</taxon>
        <taxon>Streptophyta</taxon>
        <taxon>Embryophyta</taxon>
        <taxon>Tracheophyta</taxon>
        <taxon>Spermatophyta</taxon>
        <taxon>Magnoliopsida</taxon>
        <taxon>eudicotyledons</taxon>
        <taxon>Gunneridae</taxon>
        <taxon>Pentapetalae</taxon>
        <taxon>rosids</taxon>
        <taxon>fabids</taxon>
        <taxon>Malpighiales</taxon>
        <taxon>Linaceae</taxon>
        <taxon>Linum</taxon>
    </lineage>
</organism>
<accession>A0AAV0RY54</accession>
<keyword evidence="2" id="KW-1185">Reference proteome</keyword>
<reference evidence="1" key="1">
    <citation type="submission" date="2022-08" db="EMBL/GenBank/DDBJ databases">
        <authorList>
            <person name="Gutierrez-Valencia J."/>
        </authorList>
    </citation>
    <scope>NUCLEOTIDE SEQUENCE</scope>
</reference>
<evidence type="ECO:0000313" key="1">
    <source>
        <dbReference type="EMBL" id="CAI0625475.1"/>
    </source>
</evidence>
<proteinExistence type="predicted"/>
<dbReference type="Proteomes" id="UP001154282">
    <property type="component" value="Unassembled WGS sequence"/>
</dbReference>
<gene>
    <name evidence="1" type="ORF">LITE_LOCUS50445</name>
</gene>